<feature type="domain" description="DEAD/DEAH-box helicase" evidence="2">
    <location>
        <begin position="241"/>
        <end position="307"/>
    </location>
</feature>
<dbReference type="VEuPathDB" id="FungiDB:CPUR_07683"/>
<sequence length="338" mass="36781">MASTTGGGLFAPSRQVQEVASLLRGGQPARGTEVLSLRFKNGCVRPRNVFLLDGYVMTVTYYNKTDAEWDRPKIIPRFQPWRVGQLLSSYLVYVQPVTALICDELGDGPFGSEYIWANTSEPWHTPKLTTILKQRTGQDLGQELGTLQYRHAAVGIGRRFVGNNFAKDYYKDETGDVEEPEVATEDPLEMSAGRGSAAGARRSTVPSRQSKLQRPNPQQWNRVVRKALVLADLAPVAYKSPEQEQALERIMNDTDPALVVVLPTGGGKSLLFIVPACLDDSGMTIVVLPYRQLIAEILSDAVARGIEAVPPPVGSTTTSAGSVSFMIFSSACSCSGDL</sequence>
<dbReference type="SUPFAM" id="SSF52540">
    <property type="entry name" value="P-loop containing nucleoside triphosphate hydrolases"/>
    <property type="match status" value="1"/>
</dbReference>
<feature type="compositionally biased region" description="Low complexity" evidence="1">
    <location>
        <begin position="191"/>
        <end position="203"/>
    </location>
</feature>
<keyword evidence="4" id="KW-1185">Reference proteome</keyword>
<name>M1VY51_CLAP2</name>
<dbReference type="GO" id="GO:0003676">
    <property type="term" value="F:nucleic acid binding"/>
    <property type="evidence" value="ECO:0007669"/>
    <property type="project" value="InterPro"/>
</dbReference>
<evidence type="ECO:0000313" key="3">
    <source>
        <dbReference type="EMBL" id="CCE33757.1"/>
    </source>
</evidence>
<dbReference type="OrthoDB" id="4954242at2759"/>
<evidence type="ECO:0000259" key="2">
    <source>
        <dbReference type="Pfam" id="PF00270"/>
    </source>
</evidence>
<feature type="compositionally biased region" description="Acidic residues" evidence="1">
    <location>
        <begin position="175"/>
        <end position="188"/>
    </location>
</feature>
<dbReference type="InterPro" id="IPR027417">
    <property type="entry name" value="P-loop_NTPase"/>
</dbReference>
<dbReference type="Gene3D" id="3.40.50.300">
    <property type="entry name" value="P-loop containing nucleotide triphosphate hydrolases"/>
    <property type="match status" value="1"/>
</dbReference>
<feature type="region of interest" description="Disordered" evidence="1">
    <location>
        <begin position="175"/>
        <end position="217"/>
    </location>
</feature>
<dbReference type="EMBL" id="CAGA01000065">
    <property type="protein sequence ID" value="CCE33757.1"/>
    <property type="molecule type" value="Genomic_DNA"/>
</dbReference>
<organism evidence="3 4">
    <name type="scientific">Claviceps purpurea (strain 20.1)</name>
    <name type="common">Ergot fungus</name>
    <name type="synonym">Sphacelia segetum</name>
    <dbReference type="NCBI Taxonomy" id="1111077"/>
    <lineage>
        <taxon>Eukaryota</taxon>
        <taxon>Fungi</taxon>
        <taxon>Dikarya</taxon>
        <taxon>Ascomycota</taxon>
        <taxon>Pezizomycotina</taxon>
        <taxon>Sordariomycetes</taxon>
        <taxon>Hypocreomycetidae</taxon>
        <taxon>Hypocreales</taxon>
        <taxon>Clavicipitaceae</taxon>
        <taxon>Claviceps</taxon>
    </lineage>
</organism>
<feature type="compositionally biased region" description="Polar residues" evidence="1">
    <location>
        <begin position="204"/>
        <end position="217"/>
    </location>
</feature>
<protein>
    <recommendedName>
        <fullName evidence="2">DEAD/DEAH-box helicase domain-containing protein</fullName>
    </recommendedName>
</protein>
<proteinExistence type="predicted"/>
<evidence type="ECO:0000256" key="1">
    <source>
        <dbReference type="SAM" id="MobiDB-lite"/>
    </source>
</evidence>
<reference evidence="3 4" key="1">
    <citation type="journal article" date="2013" name="PLoS Genet.">
        <title>Plant-symbiotic fungi as chemical engineers: Multi-genome analysis of the Clavicipitaceae reveals dynamics of alkaloid loci.</title>
        <authorList>
            <person name="Schardl C.L."/>
            <person name="Young C.A."/>
            <person name="Hesse U."/>
            <person name="Amyotte S.G."/>
            <person name="Andreeva K."/>
            <person name="Calie P.J."/>
            <person name="Fleetwood D.J."/>
            <person name="Haws D.C."/>
            <person name="Moore N."/>
            <person name="Oeser B."/>
            <person name="Panaccione D.G."/>
            <person name="Schweri K.K."/>
            <person name="Voisey C.R."/>
            <person name="Farman M.L."/>
            <person name="Jaromczyk J.W."/>
            <person name="Roe B.A."/>
            <person name="O'Sullivan D.M."/>
            <person name="Scott B."/>
            <person name="Tudzynski P."/>
            <person name="An Z."/>
            <person name="Arnaoudova E.G."/>
            <person name="Bullock C.T."/>
            <person name="Charlton N.D."/>
            <person name="Chen L."/>
            <person name="Cox M."/>
            <person name="Dinkins R.D."/>
            <person name="Florea S."/>
            <person name="Glenn A.E."/>
            <person name="Gordon A."/>
            <person name="Gueldener U."/>
            <person name="Harris D.R."/>
            <person name="Hollin W."/>
            <person name="Jaromczyk J."/>
            <person name="Johnson R.D."/>
            <person name="Khan A.K."/>
            <person name="Leistner E."/>
            <person name="Leuchtmann A."/>
            <person name="Li C."/>
            <person name="Liu J."/>
            <person name="Liu J."/>
            <person name="Liu M."/>
            <person name="Mace W."/>
            <person name="Machado C."/>
            <person name="Nagabhyru P."/>
            <person name="Pan J."/>
            <person name="Schmid J."/>
            <person name="Sugawara K."/>
            <person name="Steiner U."/>
            <person name="Takach J.E."/>
            <person name="Tanaka E."/>
            <person name="Webb J.S."/>
            <person name="Wilson E.V."/>
            <person name="Wiseman J.L."/>
            <person name="Yoshida R."/>
            <person name="Zeng Z."/>
        </authorList>
    </citation>
    <scope>NUCLEOTIDE SEQUENCE [LARGE SCALE GENOMIC DNA]</scope>
    <source>
        <strain evidence="3 4">20.1</strain>
    </source>
</reference>
<dbReference type="Proteomes" id="UP000016801">
    <property type="component" value="Unassembled WGS sequence"/>
</dbReference>
<gene>
    <name evidence="3" type="ORF">CPUR_07683</name>
</gene>
<dbReference type="AlphaFoldDB" id="M1VY51"/>
<dbReference type="HOGENOM" id="CLU_698244_0_0_1"/>
<accession>M1VY51</accession>
<dbReference type="GO" id="GO:0005524">
    <property type="term" value="F:ATP binding"/>
    <property type="evidence" value="ECO:0007669"/>
    <property type="project" value="InterPro"/>
</dbReference>
<comment type="caution">
    <text evidence="3">The sequence shown here is derived from an EMBL/GenBank/DDBJ whole genome shotgun (WGS) entry which is preliminary data.</text>
</comment>
<dbReference type="InterPro" id="IPR011545">
    <property type="entry name" value="DEAD/DEAH_box_helicase_dom"/>
</dbReference>
<evidence type="ECO:0000313" key="4">
    <source>
        <dbReference type="Proteomes" id="UP000016801"/>
    </source>
</evidence>
<dbReference type="Pfam" id="PF00270">
    <property type="entry name" value="DEAD"/>
    <property type="match status" value="1"/>
</dbReference>